<sequence length="518" mass="59884">MSQLGMMDESKGLIHNEDETQEEEVEEEYILDNGTMSDDIAMGYAEEEEVLCEEDEHRYQYGGMEHELYDAIVEYKRTGRYPEMADQRVDRSAHCHWRLRCGRFSMHEDRMTLMYGGENTHVELPKFVIKKGEVEKMIDRVHSLIGHVGTKRTQAALQKRMYWRSVRNDVIEFVKTCDFCHDKKMQGKKLSKAPIDIQSDAFDLDIHVEYTTTPNQRFIRVALEGFDEEFVKAAAMSKMTSYTFRSTDSEHRKIYRTPPFFKRQPYLRRSRFEQNNQSAFLVPVLNRETREPTYMTLSASRMDCKYIDDIEEDELTTVDPTVASTSAASANERLPPTDDSSTAAPVPTNSHNRTSTLSWTRGLRHAKVYDPNHPTYRRANTERAIKESRQPKRNDQSAMRGAASRLSIMIAQHSLRHDSQSTSSHGLVGHDVITPFDEARERPEFTPLAPVLLMPSNDPEVAELQKELLSRQLEIQKMQLRVLQAHEHRMSIEGARFDESDVREDVEELNVIDADGYS</sequence>
<dbReference type="InterPro" id="IPR041588">
    <property type="entry name" value="Integrase_H2C2"/>
</dbReference>
<dbReference type="EnsemblMetazoa" id="PPA34478.1">
    <property type="protein sequence ID" value="PPA34478.1"/>
    <property type="gene ID" value="WBGene00272847"/>
</dbReference>
<evidence type="ECO:0000313" key="4">
    <source>
        <dbReference type="Proteomes" id="UP000005239"/>
    </source>
</evidence>
<gene>
    <name evidence="3" type="primary">WBGene00272847</name>
</gene>
<keyword evidence="4" id="KW-1185">Reference proteome</keyword>
<evidence type="ECO:0000256" key="1">
    <source>
        <dbReference type="SAM" id="MobiDB-lite"/>
    </source>
</evidence>
<name>A0A8R1YNW8_PRIPA</name>
<dbReference type="AlphaFoldDB" id="A0A8R1YNW8"/>
<dbReference type="Pfam" id="PF17921">
    <property type="entry name" value="Integrase_H2C2"/>
    <property type="match status" value="1"/>
</dbReference>
<protein>
    <submittedName>
        <fullName evidence="3">Integrase_H2C2 domain-containing protein</fullName>
    </submittedName>
</protein>
<organism evidence="3 4">
    <name type="scientific">Pristionchus pacificus</name>
    <name type="common">Parasitic nematode worm</name>
    <dbReference type="NCBI Taxonomy" id="54126"/>
    <lineage>
        <taxon>Eukaryota</taxon>
        <taxon>Metazoa</taxon>
        <taxon>Ecdysozoa</taxon>
        <taxon>Nematoda</taxon>
        <taxon>Chromadorea</taxon>
        <taxon>Rhabditida</taxon>
        <taxon>Rhabditina</taxon>
        <taxon>Diplogasteromorpha</taxon>
        <taxon>Diplogasteroidea</taxon>
        <taxon>Neodiplogasteridae</taxon>
        <taxon>Pristionchus</taxon>
    </lineage>
</organism>
<dbReference type="Proteomes" id="UP000005239">
    <property type="component" value="Unassembled WGS sequence"/>
</dbReference>
<feature type="compositionally biased region" description="Polar residues" evidence="1">
    <location>
        <begin position="338"/>
        <end position="359"/>
    </location>
</feature>
<accession>A0A8R1YNW8</accession>
<feature type="domain" description="Integrase zinc-binding" evidence="2">
    <location>
        <begin position="130"/>
        <end position="184"/>
    </location>
</feature>
<feature type="region of interest" description="Disordered" evidence="1">
    <location>
        <begin position="322"/>
        <end position="401"/>
    </location>
</feature>
<reference evidence="3" key="2">
    <citation type="submission" date="2022-06" db="UniProtKB">
        <authorList>
            <consortium name="EnsemblMetazoa"/>
        </authorList>
    </citation>
    <scope>IDENTIFICATION</scope>
    <source>
        <strain evidence="3">PS312</strain>
    </source>
</reference>
<dbReference type="Gene3D" id="1.10.340.70">
    <property type="match status" value="1"/>
</dbReference>
<proteinExistence type="predicted"/>
<feature type="compositionally biased region" description="Basic and acidic residues" evidence="1">
    <location>
        <begin position="379"/>
        <end position="395"/>
    </location>
</feature>
<reference evidence="4" key="1">
    <citation type="journal article" date="2008" name="Nat. Genet.">
        <title>The Pristionchus pacificus genome provides a unique perspective on nematode lifestyle and parasitism.</title>
        <authorList>
            <person name="Dieterich C."/>
            <person name="Clifton S.W."/>
            <person name="Schuster L.N."/>
            <person name="Chinwalla A."/>
            <person name="Delehaunty K."/>
            <person name="Dinkelacker I."/>
            <person name="Fulton L."/>
            <person name="Fulton R."/>
            <person name="Godfrey J."/>
            <person name="Minx P."/>
            <person name="Mitreva M."/>
            <person name="Roeseler W."/>
            <person name="Tian H."/>
            <person name="Witte H."/>
            <person name="Yang S.P."/>
            <person name="Wilson R.K."/>
            <person name="Sommer R.J."/>
        </authorList>
    </citation>
    <scope>NUCLEOTIDE SEQUENCE [LARGE SCALE GENOMIC DNA]</scope>
    <source>
        <strain evidence="4">PS312</strain>
    </source>
</reference>
<evidence type="ECO:0000259" key="2">
    <source>
        <dbReference type="Pfam" id="PF17921"/>
    </source>
</evidence>
<evidence type="ECO:0000313" key="3">
    <source>
        <dbReference type="EnsemblMetazoa" id="PPA34478.1"/>
    </source>
</evidence>